<dbReference type="EMBL" id="CM040983">
    <property type="protein sequence ID" value="MCJ8735576.1"/>
    <property type="molecule type" value="Genomic_DNA"/>
</dbReference>
<protein>
    <submittedName>
        <fullName evidence="1">Uncharacterized protein</fullName>
    </submittedName>
</protein>
<organism evidence="1 2">
    <name type="scientific">Pangasius djambal</name>
    <dbReference type="NCBI Taxonomy" id="1691987"/>
    <lineage>
        <taxon>Eukaryota</taxon>
        <taxon>Metazoa</taxon>
        <taxon>Chordata</taxon>
        <taxon>Craniata</taxon>
        <taxon>Vertebrata</taxon>
        <taxon>Euteleostomi</taxon>
        <taxon>Actinopterygii</taxon>
        <taxon>Neopterygii</taxon>
        <taxon>Teleostei</taxon>
        <taxon>Ostariophysi</taxon>
        <taxon>Siluriformes</taxon>
        <taxon>Pangasiidae</taxon>
        <taxon>Pangasius</taxon>
    </lineage>
</organism>
<evidence type="ECO:0000313" key="2">
    <source>
        <dbReference type="Proteomes" id="UP000830395"/>
    </source>
</evidence>
<name>A0ACC5YIP7_9TELE</name>
<proteinExistence type="predicted"/>
<dbReference type="Proteomes" id="UP000830395">
    <property type="component" value="Chromosome 9"/>
</dbReference>
<sequence length="436" mass="48438">MASVCPYGRFTHAVVRGIPQSPSVGGVEVEVAKLQRQYGVFVGTLRQKVGLQVLEIPADTHTNTHLPESWRIEDMAIIQGDMALLTRPLNQERRQEKVGLQVLEIPADTHTNTHLPESWRIEDMAIIQGDMALLTRPLNQERRQETEAVRRVLTELNLTIVEMEDDGATLEGSDVLFTGREFFVGLSKHTNQRGAEILANTFQKVGLQVLEIPADTHTNTHLPESWRIEDMAIIQGDMALLTRPLNQERRQETEAVRRVLTELNLTIVEMEDDGATLEGSDVLFTGREFFVGLSKHTNQRGAEILANTFQDFAVSTVPVSAGTRLKNICSMGGPETIIFSNSEGARRTLKVMEQLTDHHYDVLSMPEDAAANCVYVRGAAEVDYLLHPTQNECPDSVSAFQKFAGYTLLPTACSEASKLGGALSSFCLLINRKLPY</sequence>
<evidence type="ECO:0000313" key="1">
    <source>
        <dbReference type="EMBL" id="MCJ8735576.1"/>
    </source>
</evidence>
<comment type="caution">
    <text evidence="1">The sequence shown here is derived from an EMBL/GenBank/DDBJ whole genome shotgun (WGS) entry which is preliminary data.</text>
</comment>
<gene>
    <name evidence="1" type="ORF">PDJAM_G00248730</name>
</gene>
<reference evidence="1" key="1">
    <citation type="submission" date="2020-02" db="EMBL/GenBank/DDBJ databases">
        <title>Genome sequencing of the panga catfish, Pangasius djambal.</title>
        <authorList>
            <person name="Wen M."/>
            <person name="Zahm M."/>
            <person name="Roques C."/>
            <person name="Cabau C."/>
            <person name="Klopp C."/>
            <person name="Donnadieu C."/>
            <person name="Jouanno E."/>
            <person name="Avarre J.-C."/>
            <person name="Campet M."/>
            <person name="Ha T."/>
            <person name="Dugue R."/>
            <person name="Lampietro C."/>
            <person name="Louis A."/>
            <person name="Herpin A."/>
            <person name="Echchiki A."/>
            <person name="Berthelot C."/>
            <person name="Parey E."/>
            <person name="Roest-Crollius H."/>
            <person name="Braasch I."/>
            <person name="Postlethwait J.H."/>
            <person name="Bobe J."/>
            <person name="Montfort J."/>
            <person name="Bouchez O."/>
            <person name="Begum T."/>
            <person name="Schartl M."/>
            <person name="Gustiano R."/>
            <person name="Guiguen Y."/>
        </authorList>
    </citation>
    <scope>NUCLEOTIDE SEQUENCE</scope>
    <source>
        <strain evidence="1">Pdj_M5554</strain>
    </source>
</reference>
<accession>A0ACC5YIP7</accession>
<keyword evidence="2" id="KW-1185">Reference proteome</keyword>